<dbReference type="STRING" id="1036808.A0A0C2ZVP0"/>
<dbReference type="EMBL" id="KN822114">
    <property type="protein sequence ID" value="KIM56557.1"/>
    <property type="molecule type" value="Genomic_DNA"/>
</dbReference>
<dbReference type="OrthoDB" id="2546621at2759"/>
<feature type="region of interest" description="Disordered" evidence="1">
    <location>
        <begin position="1"/>
        <end position="35"/>
    </location>
</feature>
<evidence type="ECO:0008006" key="4">
    <source>
        <dbReference type="Google" id="ProtNLM"/>
    </source>
</evidence>
<evidence type="ECO:0000313" key="2">
    <source>
        <dbReference type="EMBL" id="KIM56557.1"/>
    </source>
</evidence>
<dbReference type="InParanoid" id="A0A0C2ZVP0"/>
<dbReference type="Proteomes" id="UP000053989">
    <property type="component" value="Unassembled WGS sequence"/>
</dbReference>
<name>A0A0C2ZVP0_9AGAM</name>
<organism evidence="2 3">
    <name type="scientific">Scleroderma citrinum Foug A</name>
    <dbReference type="NCBI Taxonomy" id="1036808"/>
    <lineage>
        <taxon>Eukaryota</taxon>
        <taxon>Fungi</taxon>
        <taxon>Dikarya</taxon>
        <taxon>Basidiomycota</taxon>
        <taxon>Agaricomycotina</taxon>
        <taxon>Agaricomycetes</taxon>
        <taxon>Agaricomycetidae</taxon>
        <taxon>Boletales</taxon>
        <taxon>Sclerodermatineae</taxon>
        <taxon>Sclerodermataceae</taxon>
        <taxon>Scleroderma</taxon>
    </lineage>
</organism>
<keyword evidence="3" id="KW-1185">Reference proteome</keyword>
<evidence type="ECO:0000313" key="3">
    <source>
        <dbReference type="Proteomes" id="UP000053989"/>
    </source>
</evidence>
<sequence length="281" mass="30788">MDLDPLADTVPPRYAFESDDEDEYNPQLPRPTQSPATDSIKFIGQFTSGSPLVFVSGDAGEAWARGVNLGIQQGGIYVDNEQVGILFLPPWTQATIVVSETLTHLPLSVMNRYTTAIVDHLQPTKVSILDVYFVQGYISPKVVPRENAPIRYLSLGDIAISDTEIEPFAAPNLVQSTTGSFLAGLFLRSLSSKSTRHATALFLLPSSKMPLSLPPTTMSSPSDDIYWDQKVIQKTHQLLFEVIGEGENVVSWVETSDRSARLSAANQRRRAGEIGEGGMYI</sequence>
<reference evidence="3" key="2">
    <citation type="submission" date="2015-01" db="EMBL/GenBank/DDBJ databases">
        <title>Evolutionary Origins and Diversification of the Mycorrhizal Mutualists.</title>
        <authorList>
            <consortium name="DOE Joint Genome Institute"/>
            <consortium name="Mycorrhizal Genomics Consortium"/>
            <person name="Kohler A."/>
            <person name="Kuo A."/>
            <person name="Nagy L.G."/>
            <person name="Floudas D."/>
            <person name="Copeland A."/>
            <person name="Barry K.W."/>
            <person name="Cichocki N."/>
            <person name="Veneault-Fourrey C."/>
            <person name="LaButti K."/>
            <person name="Lindquist E.A."/>
            <person name="Lipzen A."/>
            <person name="Lundell T."/>
            <person name="Morin E."/>
            <person name="Murat C."/>
            <person name="Riley R."/>
            <person name="Ohm R."/>
            <person name="Sun H."/>
            <person name="Tunlid A."/>
            <person name="Henrissat B."/>
            <person name="Grigoriev I.V."/>
            <person name="Hibbett D.S."/>
            <person name="Martin F."/>
        </authorList>
    </citation>
    <scope>NUCLEOTIDE SEQUENCE [LARGE SCALE GENOMIC DNA]</scope>
    <source>
        <strain evidence="3">Foug A</strain>
    </source>
</reference>
<reference evidence="2 3" key="1">
    <citation type="submission" date="2014-04" db="EMBL/GenBank/DDBJ databases">
        <authorList>
            <consortium name="DOE Joint Genome Institute"/>
            <person name="Kuo A."/>
            <person name="Kohler A."/>
            <person name="Nagy L.G."/>
            <person name="Floudas D."/>
            <person name="Copeland A."/>
            <person name="Barry K.W."/>
            <person name="Cichocki N."/>
            <person name="Veneault-Fourrey C."/>
            <person name="LaButti K."/>
            <person name="Lindquist E.A."/>
            <person name="Lipzen A."/>
            <person name="Lundell T."/>
            <person name="Morin E."/>
            <person name="Murat C."/>
            <person name="Sun H."/>
            <person name="Tunlid A."/>
            <person name="Henrissat B."/>
            <person name="Grigoriev I.V."/>
            <person name="Hibbett D.S."/>
            <person name="Martin F."/>
            <person name="Nordberg H.P."/>
            <person name="Cantor M.N."/>
            <person name="Hua S.X."/>
        </authorList>
    </citation>
    <scope>NUCLEOTIDE SEQUENCE [LARGE SCALE GENOMIC DNA]</scope>
    <source>
        <strain evidence="2 3">Foug A</strain>
    </source>
</reference>
<proteinExistence type="predicted"/>
<protein>
    <recommendedName>
        <fullName evidence="4">Proteasome assembly chaperone 1</fullName>
    </recommendedName>
</protein>
<accession>A0A0C2ZVP0</accession>
<dbReference type="HOGENOM" id="CLU_963317_0_0_1"/>
<dbReference type="AlphaFoldDB" id="A0A0C2ZVP0"/>
<evidence type="ECO:0000256" key="1">
    <source>
        <dbReference type="SAM" id="MobiDB-lite"/>
    </source>
</evidence>
<gene>
    <name evidence="2" type="ORF">SCLCIDRAFT_1220243</name>
</gene>